<feature type="domain" description="VTT" evidence="7">
    <location>
        <begin position="29"/>
        <end position="155"/>
    </location>
</feature>
<evidence type="ECO:0000256" key="4">
    <source>
        <dbReference type="ARBA" id="ARBA00022989"/>
    </source>
</evidence>
<evidence type="ECO:0000313" key="8">
    <source>
        <dbReference type="EMBL" id="PKN02757.1"/>
    </source>
</evidence>
<proteinExistence type="predicted"/>
<feature type="transmembrane region" description="Helical" evidence="6">
    <location>
        <begin position="107"/>
        <end position="129"/>
    </location>
</feature>
<evidence type="ECO:0000256" key="6">
    <source>
        <dbReference type="SAM" id="Phobius"/>
    </source>
</evidence>
<dbReference type="InterPro" id="IPR032816">
    <property type="entry name" value="VTT_dom"/>
</dbReference>
<feature type="transmembrane region" description="Helical" evidence="6">
    <location>
        <begin position="16"/>
        <end position="39"/>
    </location>
</feature>
<evidence type="ECO:0000259" key="7">
    <source>
        <dbReference type="Pfam" id="PF09335"/>
    </source>
</evidence>
<keyword evidence="3 6" id="KW-0812">Transmembrane</keyword>
<sequence>MIDFLLTKTVEILVDMGYWGVFLSSLGLFPSEIVIALFSATPDSNIWFTALAASFGALVGGIPTYFIGYIFTEDVLYKWLNGKGKFLHIDTEKIESNKKIVRKRGFIYVYITRLIPWLRIVASIAAGYVKVNLFQYVVAIFLGMFTYTILISFIGLEAGENWELVTDYIKILDRWIIIILVGGTIGYLLYKSKKKIMRKIRQSI</sequence>
<organism evidence="8 9">
    <name type="scientific">Candidatus Dojkabacteria bacterium HGW-Dojkabacteria-1</name>
    <dbReference type="NCBI Taxonomy" id="2013761"/>
    <lineage>
        <taxon>Bacteria</taxon>
        <taxon>Candidatus Dojkabacteria</taxon>
    </lineage>
</organism>
<feature type="transmembrane region" description="Helical" evidence="6">
    <location>
        <begin position="136"/>
        <end position="156"/>
    </location>
</feature>
<accession>A0A2N2F3L7</accession>
<name>A0A2N2F3L7_9BACT</name>
<keyword evidence="4 6" id="KW-1133">Transmembrane helix</keyword>
<evidence type="ECO:0000256" key="2">
    <source>
        <dbReference type="ARBA" id="ARBA00022475"/>
    </source>
</evidence>
<dbReference type="EMBL" id="PHAO01000001">
    <property type="protein sequence ID" value="PKN02757.1"/>
    <property type="molecule type" value="Genomic_DNA"/>
</dbReference>
<keyword evidence="2" id="KW-1003">Cell membrane</keyword>
<evidence type="ECO:0000256" key="5">
    <source>
        <dbReference type="ARBA" id="ARBA00023136"/>
    </source>
</evidence>
<dbReference type="Pfam" id="PF09335">
    <property type="entry name" value="VTT_dom"/>
    <property type="match status" value="1"/>
</dbReference>
<reference evidence="8 9" key="1">
    <citation type="journal article" date="2017" name="ISME J.">
        <title>Potential for microbial H2 and metal transformations associated with novel bacteria and archaea in deep terrestrial subsurface sediments.</title>
        <authorList>
            <person name="Hernsdorf A.W."/>
            <person name="Amano Y."/>
            <person name="Miyakawa K."/>
            <person name="Ise K."/>
            <person name="Suzuki Y."/>
            <person name="Anantharaman K."/>
            <person name="Probst A."/>
            <person name="Burstein D."/>
            <person name="Thomas B.C."/>
            <person name="Banfield J.F."/>
        </authorList>
    </citation>
    <scope>NUCLEOTIDE SEQUENCE [LARGE SCALE GENOMIC DNA]</scope>
    <source>
        <strain evidence="8">HGW-Dojkabacteria-1</strain>
    </source>
</reference>
<dbReference type="PANTHER" id="PTHR42709">
    <property type="entry name" value="ALKALINE PHOSPHATASE LIKE PROTEIN"/>
    <property type="match status" value="1"/>
</dbReference>
<evidence type="ECO:0000313" key="9">
    <source>
        <dbReference type="Proteomes" id="UP000233417"/>
    </source>
</evidence>
<feature type="transmembrane region" description="Helical" evidence="6">
    <location>
        <begin position="168"/>
        <end position="190"/>
    </location>
</feature>
<comment type="caution">
    <text evidence="8">The sequence shown here is derived from an EMBL/GenBank/DDBJ whole genome shotgun (WGS) entry which is preliminary data.</text>
</comment>
<dbReference type="PANTHER" id="PTHR42709:SF6">
    <property type="entry name" value="UNDECAPRENYL PHOSPHATE TRANSPORTER A"/>
    <property type="match status" value="1"/>
</dbReference>
<dbReference type="Proteomes" id="UP000233417">
    <property type="component" value="Unassembled WGS sequence"/>
</dbReference>
<dbReference type="InterPro" id="IPR051311">
    <property type="entry name" value="DedA_domain"/>
</dbReference>
<protein>
    <recommendedName>
        <fullName evidence="7">VTT domain-containing protein</fullName>
    </recommendedName>
</protein>
<keyword evidence="5 6" id="KW-0472">Membrane</keyword>
<evidence type="ECO:0000256" key="3">
    <source>
        <dbReference type="ARBA" id="ARBA00022692"/>
    </source>
</evidence>
<gene>
    <name evidence="8" type="ORF">CVU76_01850</name>
</gene>
<comment type="subcellular location">
    <subcellularLocation>
        <location evidence="1">Cell membrane</location>
        <topology evidence="1">Multi-pass membrane protein</topology>
    </subcellularLocation>
</comment>
<dbReference type="AlphaFoldDB" id="A0A2N2F3L7"/>
<feature type="transmembrane region" description="Helical" evidence="6">
    <location>
        <begin position="46"/>
        <end position="71"/>
    </location>
</feature>
<dbReference type="GO" id="GO:0005886">
    <property type="term" value="C:plasma membrane"/>
    <property type="evidence" value="ECO:0007669"/>
    <property type="project" value="UniProtKB-SubCell"/>
</dbReference>
<evidence type="ECO:0000256" key="1">
    <source>
        <dbReference type="ARBA" id="ARBA00004651"/>
    </source>
</evidence>